<evidence type="ECO:0000313" key="2">
    <source>
        <dbReference type="Proteomes" id="UP000679008"/>
    </source>
</evidence>
<accession>A0ABS5D210</accession>
<evidence type="ECO:0008006" key="3">
    <source>
        <dbReference type="Google" id="ProtNLM"/>
    </source>
</evidence>
<proteinExistence type="predicted"/>
<reference evidence="1 2" key="1">
    <citation type="submission" date="2021-04" db="EMBL/GenBank/DDBJ databases">
        <title>Description of novel Flavobacterium sp. F-328.</title>
        <authorList>
            <person name="Saticioglu I.B."/>
        </authorList>
    </citation>
    <scope>NUCLEOTIDE SEQUENCE [LARGE SCALE GENOMIC DNA]</scope>
    <source>
        <strain evidence="1 2">F-328</strain>
    </source>
</reference>
<protein>
    <recommendedName>
        <fullName evidence="3">DUF4377 domain-containing protein</fullName>
    </recommendedName>
</protein>
<dbReference type="RefSeq" id="WP_210788544.1">
    <property type="nucleotide sequence ID" value="NZ_JAGPXB010000003.1"/>
</dbReference>
<keyword evidence="2" id="KW-1185">Reference proteome</keyword>
<evidence type="ECO:0000313" key="1">
    <source>
        <dbReference type="EMBL" id="MBQ0908051.1"/>
    </source>
</evidence>
<name>A0ABS5D210_9FLAO</name>
<comment type="caution">
    <text evidence="1">The sequence shown here is derived from an EMBL/GenBank/DDBJ whole genome shotgun (WGS) entry which is preliminary data.</text>
</comment>
<sequence length="124" mass="14178">MKKILAILLFTISVCSAQKTEKTIVTIPNAPGIVYEIGNGEIFESAVKIKNAKNKEEGIDAENKYLEYKYGLMNVGWKPFGSEFYEVKRKTYNLIHIEILKKDANAESEMTTVYFEITECLKEK</sequence>
<dbReference type="Proteomes" id="UP000679008">
    <property type="component" value="Unassembled WGS sequence"/>
</dbReference>
<dbReference type="EMBL" id="JAGPXB010000003">
    <property type="protein sequence ID" value="MBQ0908051.1"/>
    <property type="molecule type" value="Genomic_DNA"/>
</dbReference>
<organism evidence="1 2">
    <name type="scientific">Flavobacterium erciyesense</name>
    <dbReference type="NCBI Taxonomy" id="2825842"/>
    <lineage>
        <taxon>Bacteria</taxon>
        <taxon>Pseudomonadati</taxon>
        <taxon>Bacteroidota</taxon>
        <taxon>Flavobacteriia</taxon>
        <taxon>Flavobacteriales</taxon>
        <taxon>Flavobacteriaceae</taxon>
        <taxon>Flavobacterium</taxon>
    </lineage>
</organism>
<gene>
    <name evidence="1" type="ORF">KBJ98_04990</name>
</gene>